<evidence type="ECO:0000256" key="1">
    <source>
        <dbReference type="SAM" id="MobiDB-lite"/>
    </source>
</evidence>
<dbReference type="PANTHER" id="PTHR42815">
    <property type="entry name" value="FAD-BINDING, PUTATIVE (AFU_ORTHOLOGUE AFUA_6G07600)-RELATED"/>
    <property type="match status" value="1"/>
</dbReference>
<gene>
    <name evidence="3" type="ORF">GCM10009817_09210</name>
</gene>
<evidence type="ECO:0000259" key="2">
    <source>
        <dbReference type="Pfam" id="PF01243"/>
    </source>
</evidence>
<dbReference type="SUPFAM" id="SSF50475">
    <property type="entry name" value="FMN-binding split barrel"/>
    <property type="match status" value="1"/>
</dbReference>
<dbReference type="Pfam" id="PF01243">
    <property type="entry name" value="PNPOx_N"/>
    <property type="match status" value="1"/>
</dbReference>
<name>A0ABN2RLW0_9MICO</name>
<protein>
    <submittedName>
        <fullName evidence="3">Pyridoxamine 5'-phosphate oxidase family protein</fullName>
    </submittedName>
</protein>
<sequence>MSHSYHSLAFTDAVLAAQARYGSRAAIERYHRAHGAPQPRHTAVGAQASTPQARPGTGDALTQLEREFVGELDGFYLATVSQTGWPYVQYRGGPAGFVRTPDEHTIAWADFRGNRQYISMGNLALEGRAALIFMDYARQARLKVYGWATVHDVPAPGRGAHGLRDTHRARIRPADPASGDSSLAVPGYPGRVERELHVDVIAYDWNCPQHITPRYTLDELAPQLDPILNRVTQLEEENRELRAAASRGRGEGRGNPHRTGSPT</sequence>
<reference evidence="3 4" key="1">
    <citation type="journal article" date="2019" name="Int. J. Syst. Evol. Microbiol.">
        <title>The Global Catalogue of Microorganisms (GCM) 10K type strain sequencing project: providing services to taxonomists for standard genome sequencing and annotation.</title>
        <authorList>
            <consortium name="The Broad Institute Genomics Platform"/>
            <consortium name="The Broad Institute Genome Sequencing Center for Infectious Disease"/>
            <person name="Wu L."/>
            <person name="Ma J."/>
        </authorList>
    </citation>
    <scope>NUCLEOTIDE SEQUENCE [LARGE SCALE GENOMIC DNA]</scope>
    <source>
        <strain evidence="3 4">JCM 15628</strain>
    </source>
</reference>
<proteinExistence type="predicted"/>
<dbReference type="PANTHER" id="PTHR42815:SF2">
    <property type="entry name" value="FAD-BINDING, PUTATIVE (AFU_ORTHOLOGUE AFUA_6G07600)-RELATED"/>
    <property type="match status" value="1"/>
</dbReference>
<comment type="caution">
    <text evidence="3">The sequence shown here is derived from an EMBL/GenBank/DDBJ whole genome shotgun (WGS) entry which is preliminary data.</text>
</comment>
<organism evidence="3 4">
    <name type="scientific">Terrabacter lapilli</name>
    <dbReference type="NCBI Taxonomy" id="436231"/>
    <lineage>
        <taxon>Bacteria</taxon>
        <taxon>Bacillati</taxon>
        <taxon>Actinomycetota</taxon>
        <taxon>Actinomycetes</taxon>
        <taxon>Micrococcales</taxon>
        <taxon>Intrasporangiaceae</taxon>
        <taxon>Terrabacter</taxon>
    </lineage>
</organism>
<dbReference type="InterPro" id="IPR011576">
    <property type="entry name" value="Pyridox_Oxase_N"/>
</dbReference>
<dbReference type="InterPro" id="IPR012349">
    <property type="entry name" value="Split_barrel_FMN-bd"/>
</dbReference>
<accession>A0ABN2RLW0</accession>
<dbReference type="RefSeq" id="WP_344058857.1">
    <property type="nucleotide sequence ID" value="NZ_BAAAPU010000003.1"/>
</dbReference>
<evidence type="ECO:0000313" key="4">
    <source>
        <dbReference type="Proteomes" id="UP001500013"/>
    </source>
</evidence>
<feature type="domain" description="Pyridoxamine 5'-phosphate oxidase N-terminal" evidence="2">
    <location>
        <begin position="65"/>
        <end position="152"/>
    </location>
</feature>
<feature type="region of interest" description="Disordered" evidence="1">
    <location>
        <begin position="34"/>
        <end position="58"/>
    </location>
</feature>
<dbReference type="EMBL" id="BAAAPU010000003">
    <property type="protein sequence ID" value="GAA1971390.1"/>
    <property type="molecule type" value="Genomic_DNA"/>
</dbReference>
<evidence type="ECO:0000313" key="3">
    <source>
        <dbReference type="EMBL" id="GAA1971390.1"/>
    </source>
</evidence>
<keyword evidence="4" id="KW-1185">Reference proteome</keyword>
<dbReference type="Gene3D" id="2.30.110.10">
    <property type="entry name" value="Electron Transport, Fmn-binding Protein, Chain A"/>
    <property type="match status" value="1"/>
</dbReference>
<feature type="region of interest" description="Disordered" evidence="1">
    <location>
        <begin position="238"/>
        <end position="263"/>
    </location>
</feature>
<dbReference type="Proteomes" id="UP001500013">
    <property type="component" value="Unassembled WGS sequence"/>
</dbReference>